<protein>
    <recommendedName>
        <fullName evidence="1">Glutaredoxin domain-containing protein</fullName>
    </recommendedName>
</protein>
<organism evidence="2 3">
    <name type="scientific">Pseudoalteromonas luteoviolacea S4054</name>
    <dbReference type="NCBI Taxonomy" id="1129367"/>
    <lineage>
        <taxon>Bacteria</taxon>
        <taxon>Pseudomonadati</taxon>
        <taxon>Pseudomonadota</taxon>
        <taxon>Gammaproteobacteria</taxon>
        <taxon>Alteromonadales</taxon>
        <taxon>Pseudoalteromonadaceae</taxon>
        <taxon>Pseudoalteromonas</taxon>
    </lineage>
</organism>
<dbReference type="PROSITE" id="PS00195">
    <property type="entry name" value="GLUTAREDOXIN_1"/>
    <property type="match status" value="1"/>
</dbReference>
<dbReference type="GO" id="GO:0045454">
    <property type="term" value="P:cell redox homeostasis"/>
    <property type="evidence" value="ECO:0007669"/>
    <property type="project" value="TreeGrafter"/>
</dbReference>
<evidence type="ECO:0000313" key="3">
    <source>
        <dbReference type="Proteomes" id="UP000033434"/>
    </source>
</evidence>
<dbReference type="PANTHER" id="PTHR34386">
    <property type="entry name" value="GLUTAREDOXIN"/>
    <property type="match status" value="1"/>
</dbReference>
<evidence type="ECO:0000313" key="2">
    <source>
        <dbReference type="EMBL" id="KKE83370.1"/>
    </source>
</evidence>
<proteinExistence type="predicted"/>
<dbReference type="PROSITE" id="PS51354">
    <property type="entry name" value="GLUTAREDOXIN_2"/>
    <property type="match status" value="1"/>
</dbReference>
<sequence>MNTIKYLALFFLTLGIGWAAGTYGLQAVQSVFASQQIEKGDYAPYGVTAQTPVKLYTTQWCPFCKKAVQYLSQRNIKFINVDIEQDPEALKEFEALGGEVLPIILVSDGLIKGFNKAALEAQLKNNNLL</sequence>
<reference evidence="2 3" key="1">
    <citation type="journal article" date="2015" name="BMC Genomics">
        <title>Genome mining reveals unlocked bioactive potential of marine Gram-negative bacteria.</title>
        <authorList>
            <person name="Machado H."/>
            <person name="Sonnenschein E.C."/>
            <person name="Melchiorsen J."/>
            <person name="Gram L."/>
        </authorList>
    </citation>
    <scope>NUCLEOTIDE SEQUENCE [LARGE SCALE GENOMIC DNA]</scope>
    <source>
        <strain evidence="2 3">S4054</strain>
    </source>
</reference>
<name>A0A0F6AB27_9GAMM</name>
<dbReference type="InterPro" id="IPR002109">
    <property type="entry name" value="Glutaredoxin"/>
</dbReference>
<gene>
    <name evidence="2" type="ORF">N479_14605</name>
</gene>
<dbReference type="SUPFAM" id="SSF52833">
    <property type="entry name" value="Thioredoxin-like"/>
    <property type="match status" value="1"/>
</dbReference>
<dbReference type="Pfam" id="PF00462">
    <property type="entry name" value="Glutaredoxin"/>
    <property type="match status" value="1"/>
</dbReference>
<dbReference type="PANTHER" id="PTHR34386:SF1">
    <property type="entry name" value="GLUTAREDOXIN-LIKE PROTEIN NRDH"/>
    <property type="match status" value="1"/>
</dbReference>
<dbReference type="AlphaFoldDB" id="A0A0F6AB27"/>
<dbReference type="InterPro" id="IPR011767">
    <property type="entry name" value="GLR_AS"/>
</dbReference>
<accession>A0A0F6AB27</accession>
<dbReference type="Proteomes" id="UP000033434">
    <property type="component" value="Unassembled WGS sequence"/>
</dbReference>
<feature type="domain" description="Glutaredoxin" evidence="1">
    <location>
        <begin position="53"/>
        <end position="108"/>
    </location>
</feature>
<dbReference type="Gene3D" id="3.40.30.10">
    <property type="entry name" value="Glutaredoxin"/>
    <property type="match status" value="1"/>
</dbReference>
<dbReference type="EMBL" id="AUXW01000148">
    <property type="protein sequence ID" value="KKE83370.1"/>
    <property type="molecule type" value="Genomic_DNA"/>
</dbReference>
<dbReference type="CDD" id="cd02976">
    <property type="entry name" value="NrdH"/>
    <property type="match status" value="1"/>
</dbReference>
<comment type="caution">
    <text evidence="2">The sequence shown here is derived from an EMBL/GenBank/DDBJ whole genome shotgun (WGS) entry which is preliminary data.</text>
</comment>
<dbReference type="InterPro" id="IPR051548">
    <property type="entry name" value="Grx-like_ET"/>
</dbReference>
<dbReference type="InterPro" id="IPR036249">
    <property type="entry name" value="Thioredoxin-like_sf"/>
</dbReference>
<dbReference type="PATRIC" id="fig|1129367.4.peg.2753"/>
<dbReference type="GO" id="GO:0009055">
    <property type="term" value="F:electron transfer activity"/>
    <property type="evidence" value="ECO:0007669"/>
    <property type="project" value="TreeGrafter"/>
</dbReference>
<dbReference type="RefSeq" id="WP_052960982.1">
    <property type="nucleotide sequence ID" value="NZ_AUXW01000148.1"/>
</dbReference>
<evidence type="ECO:0000259" key="1">
    <source>
        <dbReference type="Pfam" id="PF00462"/>
    </source>
</evidence>